<dbReference type="Proteomes" id="UP000011607">
    <property type="component" value="Unassembled WGS sequence"/>
</dbReference>
<accession>M0MBC2</accession>
<evidence type="ECO:0000313" key="2">
    <source>
        <dbReference type="EMBL" id="EMA41939.1"/>
    </source>
</evidence>
<organism evidence="2 3">
    <name type="scientific">Halobiforma nitratireducens JCM 10879</name>
    <dbReference type="NCBI Taxonomy" id="1227454"/>
    <lineage>
        <taxon>Archaea</taxon>
        <taxon>Methanobacteriati</taxon>
        <taxon>Methanobacteriota</taxon>
        <taxon>Stenosarchaea group</taxon>
        <taxon>Halobacteria</taxon>
        <taxon>Halobacteriales</taxon>
        <taxon>Natrialbaceae</taxon>
        <taxon>Halobiforma</taxon>
    </lineage>
</organism>
<dbReference type="RefSeq" id="WP_006671879.1">
    <property type="nucleotide sequence ID" value="NZ_AOMA01000060.1"/>
</dbReference>
<dbReference type="STRING" id="1227454.C446_04610"/>
<dbReference type="Gene3D" id="3.40.50.300">
    <property type="entry name" value="P-loop containing nucleotide triphosphate hydrolases"/>
    <property type="match status" value="2"/>
</dbReference>
<protein>
    <submittedName>
        <fullName evidence="2">Putative ATP-binding protein</fullName>
    </submittedName>
</protein>
<dbReference type="eggNOG" id="arCOG00285">
    <property type="taxonomic scope" value="Archaea"/>
</dbReference>
<comment type="caution">
    <text evidence="2">The sequence shown here is derived from an EMBL/GenBank/DDBJ whole genome shotgun (WGS) entry which is preliminary data.</text>
</comment>
<evidence type="ECO:0000313" key="3">
    <source>
        <dbReference type="Proteomes" id="UP000011607"/>
    </source>
</evidence>
<evidence type="ECO:0000259" key="1">
    <source>
        <dbReference type="Pfam" id="PF01935"/>
    </source>
</evidence>
<dbReference type="PANTHER" id="PTHR30121:SF6">
    <property type="entry name" value="SLR6007 PROTEIN"/>
    <property type="match status" value="1"/>
</dbReference>
<dbReference type="InterPro" id="IPR002789">
    <property type="entry name" value="HerA_central"/>
</dbReference>
<dbReference type="InterPro" id="IPR051162">
    <property type="entry name" value="T4SS_component"/>
</dbReference>
<keyword evidence="3" id="KW-1185">Reference proteome</keyword>
<dbReference type="Pfam" id="PF01935">
    <property type="entry name" value="DUF87"/>
    <property type="match status" value="1"/>
</dbReference>
<dbReference type="PANTHER" id="PTHR30121">
    <property type="entry name" value="UNCHARACTERIZED PROTEIN YJGR-RELATED"/>
    <property type="match status" value="1"/>
</dbReference>
<dbReference type="OrthoDB" id="10575at2157"/>
<dbReference type="EMBL" id="AOMA01000060">
    <property type="protein sequence ID" value="EMA41939.1"/>
    <property type="molecule type" value="Genomic_DNA"/>
</dbReference>
<name>M0MBC2_9EURY</name>
<sequence>MMGQDDDPVEAELEELQDLMEYVGEDEARIEQVLRVAAVNRGFYNDIRELYEQRKRAERPVRPDEFYPYDDVSGPFYLGETPNGEVVGLTPEQVNEHLLIVGRTGAGKTTMFYNLMEECTTWDLPFMVFDFKNDYRHLATEQDLLVINWRDLKFNPLQPPPGVQPAKWGEVIADTFAHTTDLLIGSESYFLEKLRDLYALYDLTEAADRPRYPSVFELKALVAADEIPKASPRYRYKERVWSRLSMMTGFSAEIFDCSRGYPLEDLLERNVVFELKEPNQHVANFVVEAILTWLYYYRDAQGQRQGLRHVVMFDEAKRVFDVNRERQPESGFPPIDDLMGKVREFGEALIIADHEPSKLTDSVKANTNAKLWLSLGSGKDTAEMARTFGLDSEETDFTRTLEKGEAVLKLADRDPVPLQLPGYPLEKTMTEADIRQRMQPELDPFSYAERVRPDPFLVAIGEQPEDDQEEDEPVGEVAEALLASVAEEPFLSLSERYETIDVVARQGNAAKQELLTLGLIQESEVRTGTPGRNPKLLELTDAGRQALEDRGYDVADTGRRGIEHRYWQQQIKEAFETQGFDAEIEFAVDQRRIDVYAVRGDETVAVEVARSPEHELTNIVKCLEYDVDRVEVAYLDTSVRDRIETAVREEFGEIPARVIFVPVSEYA</sequence>
<feature type="domain" description="Helicase HerA central" evidence="1">
    <location>
        <begin position="87"/>
        <end position="156"/>
    </location>
</feature>
<keyword evidence="2" id="KW-0067">ATP-binding</keyword>
<keyword evidence="2" id="KW-0547">Nucleotide-binding</keyword>
<proteinExistence type="predicted"/>
<dbReference type="AlphaFoldDB" id="M0MBC2"/>
<dbReference type="InterPro" id="IPR027417">
    <property type="entry name" value="P-loop_NTPase"/>
</dbReference>
<reference evidence="2 3" key="1">
    <citation type="journal article" date="2014" name="PLoS Genet.">
        <title>Phylogenetically driven sequencing of extremely halophilic archaea reveals strategies for static and dynamic osmo-response.</title>
        <authorList>
            <person name="Becker E.A."/>
            <person name="Seitzer P.M."/>
            <person name="Tritt A."/>
            <person name="Larsen D."/>
            <person name="Krusor M."/>
            <person name="Yao A.I."/>
            <person name="Wu D."/>
            <person name="Madern D."/>
            <person name="Eisen J.A."/>
            <person name="Darling A.E."/>
            <person name="Facciotti M.T."/>
        </authorList>
    </citation>
    <scope>NUCLEOTIDE SEQUENCE [LARGE SCALE GENOMIC DNA]</scope>
    <source>
        <strain evidence="2 3">JCM 10879</strain>
    </source>
</reference>
<dbReference type="GO" id="GO:0005524">
    <property type="term" value="F:ATP binding"/>
    <property type="evidence" value="ECO:0007669"/>
    <property type="project" value="UniProtKB-KW"/>
</dbReference>
<dbReference type="SUPFAM" id="SSF52540">
    <property type="entry name" value="P-loop containing nucleoside triphosphate hydrolases"/>
    <property type="match status" value="1"/>
</dbReference>
<gene>
    <name evidence="2" type="ORF">C446_04610</name>
</gene>